<organism evidence="1 2">
    <name type="scientific">Candidatus Methylacidithermus pantelleriae</name>
    <dbReference type="NCBI Taxonomy" id="2744239"/>
    <lineage>
        <taxon>Bacteria</taxon>
        <taxon>Pseudomonadati</taxon>
        <taxon>Verrucomicrobiota</taxon>
        <taxon>Methylacidiphilae</taxon>
        <taxon>Methylacidiphilales</taxon>
        <taxon>Methylacidiphilaceae</taxon>
        <taxon>Candidatus Methylacidithermus</taxon>
    </lineage>
</organism>
<proteinExistence type="predicted"/>
<dbReference type="Proteomes" id="UP000663859">
    <property type="component" value="Unassembled WGS sequence"/>
</dbReference>
<comment type="caution">
    <text evidence="1">The sequence shown here is derived from an EMBL/GenBank/DDBJ whole genome shotgun (WGS) entry which is preliminary data.</text>
</comment>
<dbReference type="EMBL" id="CAJNOB010000071">
    <property type="protein sequence ID" value="CAF0705321.1"/>
    <property type="molecule type" value="Genomic_DNA"/>
</dbReference>
<sequence>MFGSVYGLVDSKTEYFEESRLQPSH</sequence>
<gene>
    <name evidence="1" type="ORF">MPNT_90059</name>
</gene>
<protein>
    <submittedName>
        <fullName evidence="1">Uncharacterized protein</fullName>
    </submittedName>
</protein>
<reference evidence="1" key="1">
    <citation type="submission" date="2021-02" db="EMBL/GenBank/DDBJ databases">
        <authorList>
            <person name="Cremers G."/>
            <person name="Picone N."/>
        </authorList>
    </citation>
    <scope>NUCLEOTIDE SEQUENCE</scope>
    <source>
        <strain evidence="1">PQ17</strain>
    </source>
</reference>
<evidence type="ECO:0000313" key="1">
    <source>
        <dbReference type="EMBL" id="CAF0705321.1"/>
    </source>
</evidence>
<evidence type="ECO:0000313" key="2">
    <source>
        <dbReference type="Proteomes" id="UP000663859"/>
    </source>
</evidence>
<keyword evidence="2" id="KW-1185">Reference proteome</keyword>
<accession>A0A8J2BWU0</accession>
<dbReference type="AlphaFoldDB" id="A0A8J2BWU0"/>
<name>A0A8J2BWU0_9BACT</name>